<dbReference type="GO" id="GO:0005829">
    <property type="term" value="C:cytosol"/>
    <property type="evidence" value="ECO:0007669"/>
    <property type="project" value="TreeGrafter"/>
</dbReference>
<organism evidence="2">
    <name type="scientific">Lepeophtheirus salmonis</name>
    <name type="common">Salmon louse</name>
    <name type="synonym">Caligus salmonis</name>
    <dbReference type="NCBI Taxonomy" id="72036"/>
    <lineage>
        <taxon>Eukaryota</taxon>
        <taxon>Metazoa</taxon>
        <taxon>Ecdysozoa</taxon>
        <taxon>Arthropoda</taxon>
        <taxon>Crustacea</taxon>
        <taxon>Multicrustacea</taxon>
        <taxon>Hexanauplia</taxon>
        <taxon>Copepoda</taxon>
        <taxon>Siphonostomatoida</taxon>
        <taxon>Caligidae</taxon>
        <taxon>Lepeophtheirus</taxon>
    </lineage>
</organism>
<proteinExistence type="predicted"/>
<accession>A0A0K2T309</accession>
<dbReference type="PANTHER" id="PTHR45774">
    <property type="entry name" value="BTB/POZ DOMAIN-CONTAINING"/>
    <property type="match status" value="1"/>
</dbReference>
<evidence type="ECO:0000259" key="1">
    <source>
        <dbReference type="Pfam" id="PF08005"/>
    </source>
</evidence>
<sequence length="237" mass="27421">MDEIDVFKTALGWASSQTYDKSIDLREILGPSFYSIRFPILSPSEFVNEVIPLKLLKDEEILDVLKFITKIQSSVSSNFSIQYRIRTCCIFESKYKASLFTKKQSIRFNVDHSIKIHGFVLYNPAEEGSKLTGSMFLEKEDPMEKEKCLASVTFDVEYTVEHSVTIIDLDEPITIEPMTFYRVLIEYDQSSFQLKIWVGQGINFRVIKEGVQFDFKDIPNEYNYGLNESRNQIPGIN</sequence>
<dbReference type="OrthoDB" id="7492888at2759"/>
<reference evidence="2" key="1">
    <citation type="submission" date="2014-05" db="EMBL/GenBank/DDBJ databases">
        <authorList>
            <person name="Chronopoulou M."/>
        </authorList>
    </citation>
    <scope>NUCLEOTIDE SEQUENCE</scope>
    <source>
        <tissue evidence="2">Whole organism</tissue>
    </source>
</reference>
<feature type="non-terminal residue" evidence="2">
    <location>
        <position position="237"/>
    </location>
</feature>
<protein>
    <recommendedName>
        <fullName evidence="1">PHR domain-containing protein</fullName>
    </recommendedName>
</protein>
<dbReference type="InterPro" id="IPR038648">
    <property type="entry name" value="PHR_sf"/>
</dbReference>
<dbReference type="GO" id="GO:0022008">
    <property type="term" value="P:neurogenesis"/>
    <property type="evidence" value="ECO:0007669"/>
    <property type="project" value="TreeGrafter"/>
</dbReference>
<name>A0A0K2T309_LEPSM</name>
<dbReference type="Pfam" id="PF08005">
    <property type="entry name" value="PHR"/>
    <property type="match status" value="1"/>
</dbReference>
<dbReference type="Gene3D" id="2.60.120.820">
    <property type="entry name" value="PHR domain"/>
    <property type="match status" value="1"/>
</dbReference>
<dbReference type="AlphaFoldDB" id="A0A0K2T309"/>
<evidence type="ECO:0000313" key="2">
    <source>
        <dbReference type="EMBL" id="CDW19967.1"/>
    </source>
</evidence>
<dbReference type="PANTHER" id="PTHR45774:SF4">
    <property type="entry name" value="AXUNDEAD, ISOFORM F"/>
    <property type="match status" value="1"/>
</dbReference>
<dbReference type="EMBL" id="HACA01002606">
    <property type="protein sequence ID" value="CDW19967.1"/>
    <property type="molecule type" value="Transcribed_RNA"/>
</dbReference>
<dbReference type="EMBL" id="HACA01002605">
    <property type="protein sequence ID" value="CDW19966.1"/>
    <property type="molecule type" value="Transcribed_RNA"/>
</dbReference>
<dbReference type="InterPro" id="IPR012983">
    <property type="entry name" value="PHR"/>
</dbReference>
<feature type="domain" description="PHR" evidence="1">
    <location>
        <begin position="102"/>
        <end position="236"/>
    </location>
</feature>